<feature type="domain" description="N-acetyltransferase" evidence="1">
    <location>
        <begin position="1"/>
        <end position="129"/>
    </location>
</feature>
<dbReference type="RefSeq" id="WP_348789247.1">
    <property type="nucleotide sequence ID" value="NZ_CP157390.1"/>
</dbReference>
<accession>A0AAU7GFA0</accession>
<dbReference type="Pfam" id="PF00583">
    <property type="entry name" value="Acetyltransf_1"/>
    <property type="match status" value="1"/>
</dbReference>
<dbReference type="EC" id="2.3.1.-" evidence="2"/>
<dbReference type="GO" id="GO:0016747">
    <property type="term" value="F:acyltransferase activity, transferring groups other than amino-acyl groups"/>
    <property type="evidence" value="ECO:0007669"/>
    <property type="project" value="InterPro"/>
</dbReference>
<proteinExistence type="predicted"/>
<dbReference type="InterPro" id="IPR016181">
    <property type="entry name" value="Acyl_CoA_acyltransferase"/>
</dbReference>
<dbReference type="EMBL" id="CP157390">
    <property type="protein sequence ID" value="XBM49329.1"/>
    <property type="molecule type" value="Genomic_DNA"/>
</dbReference>
<dbReference type="InterPro" id="IPR000182">
    <property type="entry name" value="GNAT_dom"/>
</dbReference>
<dbReference type="Gene3D" id="3.40.630.30">
    <property type="match status" value="1"/>
</dbReference>
<name>A0AAU7GFA0_9MICO</name>
<dbReference type="SUPFAM" id="SSF55729">
    <property type="entry name" value="Acyl-CoA N-acyltransferases (Nat)"/>
    <property type="match status" value="1"/>
</dbReference>
<evidence type="ECO:0000259" key="1">
    <source>
        <dbReference type="PROSITE" id="PS51186"/>
    </source>
</evidence>
<keyword evidence="2" id="KW-0808">Transferase</keyword>
<organism evidence="2">
    <name type="scientific">Leifsonia sp. NPDC080035</name>
    <dbReference type="NCBI Taxonomy" id="3143936"/>
    <lineage>
        <taxon>Bacteria</taxon>
        <taxon>Bacillati</taxon>
        <taxon>Actinomycetota</taxon>
        <taxon>Actinomycetes</taxon>
        <taxon>Micrococcales</taxon>
        <taxon>Microbacteriaceae</taxon>
        <taxon>Leifsonia</taxon>
    </lineage>
</organism>
<protein>
    <submittedName>
        <fullName evidence="2">GNAT family N-acetyltransferase</fullName>
        <ecNumber evidence="2">2.3.1.-</ecNumber>
    </submittedName>
</protein>
<sequence>MRLERIRDVDLPALAAFLGAADLTTSGLDAPAVRLWVERDATGAIVGSTGFELSADGRDALIRSVAVAETDRARGRGTGLARFALAEAGSAGADHAWLFSRRSGPFWQRLGFAPAGRDELARVLAQTQQVRLFTETGQLEREVAWSRSLADPAQRSRAGNASRS</sequence>
<dbReference type="AlphaFoldDB" id="A0AAU7GFA0"/>
<gene>
    <name evidence="2" type="ORF">AAME72_05560</name>
</gene>
<keyword evidence="2" id="KW-0012">Acyltransferase</keyword>
<dbReference type="PROSITE" id="PS51186">
    <property type="entry name" value="GNAT"/>
    <property type="match status" value="1"/>
</dbReference>
<evidence type="ECO:0000313" key="2">
    <source>
        <dbReference type="EMBL" id="XBM49329.1"/>
    </source>
</evidence>
<reference evidence="2" key="1">
    <citation type="submission" date="2024-05" db="EMBL/GenBank/DDBJ databases">
        <title>The Natural Products Discovery Center: Release of the First 8490 Sequenced Strains for Exploring Actinobacteria Biosynthetic Diversity.</title>
        <authorList>
            <person name="Kalkreuter E."/>
            <person name="Kautsar S.A."/>
            <person name="Yang D."/>
            <person name="Bader C.D."/>
            <person name="Teijaro C.N."/>
            <person name="Fluegel L."/>
            <person name="Davis C.M."/>
            <person name="Simpson J.R."/>
            <person name="Lauterbach L."/>
            <person name="Steele A.D."/>
            <person name="Gui C."/>
            <person name="Meng S."/>
            <person name="Li G."/>
            <person name="Viehrig K."/>
            <person name="Ye F."/>
            <person name="Su P."/>
            <person name="Kiefer A.F."/>
            <person name="Nichols A."/>
            <person name="Cepeda A.J."/>
            <person name="Yan W."/>
            <person name="Fan B."/>
            <person name="Jiang Y."/>
            <person name="Adhikari A."/>
            <person name="Zheng C.-J."/>
            <person name="Schuster L."/>
            <person name="Cowan T.M."/>
            <person name="Smanski M.J."/>
            <person name="Chevrette M.G."/>
            <person name="de Carvalho L.P.S."/>
            <person name="Shen B."/>
        </authorList>
    </citation>
    <scope>NUCLEOTIDE SEQUENCE</scope>
    <source>
        <strain evidence="2">NPDC080035</strain>
    </source>
</reference>